<organism evidence="2 3">
    <name type="scientific">Ascaris lumbricoides</name>
    <name type="common">Giant roundworm</name>
    <dbReference type="NCBI Taxonomy" id="6252"/>
    <lineage>
        <taxon>Eukaryota</taxon>
        <taxon>Metazoa</taxon>
        <taxon>Ecdysozoa</taxon>
        <taxon>Nematoda</taxon>
        <taxon>Chromadorea</taxon>
        <taxon>Rhabditida</taxon>
        <taxon>Spirurina</taxon>
        <taxon>Ascaridomorpha</taxon>
        <taxon>Ascaridoidea</taxon>
        <taxon>Ascarididae</taxon>
        <taxon>Ascaris</taxon>
    </lineage>
</organism>
<protein>
    <submittedName>
        <fullName evidence="3">Col_cuticle_N domain-containing protein</fullName>
    </submittedName>
</protein>
<keyword evidence="2" id="KW-1185">Reference proteome</keyword>
<name>A0A0M3IT54_ASCLU</name>
<dbReference type="AlphaFoldDB" id="A0A0M3IT54"/>
<keyword evidence="1" id="KW-0472">Membrane</keyword>
<feature type="transmembrane region" description="Helical" evidence="1">
    <location>
        <begin position="28"/>
        <end position="49"/>
    </location>
</feature>
<keyword evidence="1" id="KW-0812">Transmembrane</keyword>
<keyword evidence="1" id="KW-1133">Transmembrane helix</keyword>
<evidence type="ECO:0000313" key="3">
    <source>
        <dbReference type="WBParaSite" id="ALUE_0002193201-mRNA-1"/>
    </source>
</evidence>
<evidence type="ECO:0000313" key="2">
    <source>
        <dbReference type="Proteomes" id="UP000036681"/>
    </source>
</evidence>
<reference evidence="3" key="1">
    <citation type="submission" date="2017-02" db="UniProtKB">
        <authorList>
            <consortium name="WormBaseParasite"/>
        </authorList>
    </citation>
    <scope>IDENTIFICATION</scope>
</reference>
<accession>A0A0M3IT54</accession>
<evidence type="ECO:0000256" key="1">
    <source>
        <dbReference type="SAM" id="Phobius"/>
    </source>
</evidence>
<dbReference type="WBParaSite" id="ALUE_0002193201-mRNA-1">
    <property type="protein sequence ID" value="ALUE_0002193201-mRNA-1"/>
    <property type="gene ID" value="ALUE_0002193201"/>
</dbReference>
<sequence length="105" mass="12006">MLCRFTRVENAATVEENNACIHLSFNTLAAAICLITSIFLLSALLVICIHPIAYKTAHLSENYSAFQMGSEEYICLPHDDAEICKRLICDHMDRYTRGTHMMWQH</sequence>
<dbReference type="Proteomes" id="UP000036681">
    <property type="component" value="Unplaced"/>
</dbReference>
<proteinExistence type="predicted"/>